<organism evidence="1 2">
    <name type="scientific">Massilia rubra</name>
    <dbReference type="NCBI Taxonomy" id="2607910"/>
    <lineage>
        <taxon>Bacteria</taxon>
        <taxon>Pseudomonadati</taxon>
        <taxon>Pseudomonadota</taxon>
        <taxon>Betaproteobacteria</taxon>
        <taxon>Burkholderiales</taxon>
        <taxon>Oxalobacteraceae</taxon>
        <taxon>Telluria group</taxon>
        <taxon>Massilia</taxon>
    </lineage>
</organism>
<evidence type="ECO:0000313" key="1">
    <source>
        <dbReference type="EMBL" id="NHZ33300.1"/>
    </source>
</evidence>
<keyword evidence="2" id="KW-1185">Reference proteome</keyword>
<reference evidence="1 2" key="1">
    <citation type="submission" date="2019-09" db="EMBL/GenBank/DDBJ databases">
        <title>Taxonomy of Antarctic Massilia spp.: description of Massilia rubra sp. nov., Massilia aquatica sp. nov., Massilia mucilaginosa sp. nov., Massilia frigida sp. nov. isolated from streams, lakes and regoliths.</title>
        <authorList>
            <person name="Holochova P."/>
            <person name="Sedlacek I."/>
            <person name="Kralova S."/>
            <person name="Maslanova I."/>
            <person name="Busse H.-J."/>
            <person name="Stankova E."/>
            <person name="Vrbovska V."/>
            <person name="Kovarovic V."/>
            <person name="Bartak M."/>
            <person name="Svec P."/>
            <person name="Pantucek R."/>
        </authorList>
    </citation>
    <scope>NUCLEOTIDE SEQUENCE [LARGE SCALE GENOMIC DNA]</scope>
    <source>
        <strain evidence="1 2">CCM 8692</strain>
    </source>
</reference>
<sequence>MEIPWQLSPAIVKPCYHGIFFLQDTGNTHAVPLFSANEYDQAWVTIGDAHLPVKADIEQRQLQGVHQAAADVSRAFQESKSQEERN</sequence>
<evidence type="ECO:0000313" key="2">
    <source>
        <dbReference type="Proteomes" id="UP000785613"/>
    </source>
</evidence>
<gene>
    <name evidence="1" type="ORF">F0185_06815</name>
</gene>
<dbReference type="Proteomes" id="UP000785613">
    <property type="component" value="Unassembled WGS sequence"/>
</dbReference>
<name>A0ABX0LLK8_9BURK</name>
<comment type="caution">
    <text evidence="1">The sequence shown here is derived from an EMBL/GenBank/DDBJ whole genome shotgun (WGS) entry which is preliminary data.</text>
</comment>
<dbReference type="RefSeq" id="WP_167222798.1">
    <property type="nucleotide sequence ID" value="NZ_VUYU01000003.1"/>
</dbReference>
<protein>
    <submittedName>
        <fullName evidence="1">Uncharacterized protein</fullName>
    </submittedName>
</protein>
<proteinExistence type="predicted"/>
<accession>A0ABX0LLK8</accession>
<dbReference type="EMBL" id="VUYU01000003">
    <property type="protein sequence ID" value="NHZ33300.1"/>
    <property type="molecule type" value="Genomic_DNA"/>
</dbReference>